<sequence length="229" mass="25779">MELSKRLQAVADLVSSGVTVADVGTDHGYIPIYLVESGKNKCAIAMDINRGPLDRAEAHIRMHGLGEQIKTRLSDGVKKLQIGECDCVIVAGMGGGLVIKIMEDGEEIFRNLTEFILQPQSEIAKVRQYLCEHNYRIIAEDMVLEDGKFYPMMKVANGSAEEYSTLELRYGKLLLREKHPVLKLFLEKEEKTKEQICRQLRKEEGIHIASRIAELENETAQTKEALGIY</sequence>
<dbReference type="PIRSF" id="PIRSF018637">
    <property type="entry name" value="TrmK"/>
    <property type="match status" value="1"/>
</dbReference>
<keyword evidence="1" id="KW-0489">Methyltransferase</keyword>
<proteinExistence type="predicted"/>
<dbReference type="PANTHER" id="PTHR38451">
    <property type="entry name" value="TRNA (ADENINE(22)-N(1))-METHYLTRANSFERASE"/>
    <property type="match status" value="1"/>
</dbReference>
<dbReference type="SUPFAM" id="SSF53335">
    <property type="entry name" value="S-adenosyl-L-methionine-dependent methyltransferases"/>
    <property type="match status" value="1"/>
</dbReference>
<dbReference type="EC" id="2.1.1.217" evidence="1"/>
<dbReference type="Gene3D" id="3.40.50.150">
    <property type="entry name" value="Vaccinia Virus protein VP39"/>
    <property type="match status" value="1"/>
</dbReference>
<organism evidence="1">
    <name type="scientific">[Clostridium] nexile</name>
    <dbReference type="NCBI Taxonomy" id="29361"/>
    <lineage>
        <taxon>Bacteria</taxon>
        <taxon>Bacillati</taxon>
        <taxon>Bacillota</taxon>
        <taxon>Clostridia</taxon>
        <taxon>Lachnospirales</taxon>
        <taxon>Lachnospiraceae</taxon>
        <taxon>Tyzzerella</taxon>
    </lineage>
</organism>
<dbReference type="GO" id="GO:0160105">
    <property type="term" value="F:tRNA (adenine(22)-N1)-methyltransferase activity"/>
    <property type="evidence" value="ECO:0007669"/>
    <property type="project" value="UniProtKB-EC"/>
</dbReference>
<keyword evidence="1" id="KW-0808">Transferase</keyword>
<accession>A0A6N2RZZ5</accession>
<dbReference type="EMBL" id="CACRTG010000002">
    <property type="protein sequence ID" value="VYS86284.1"/>
    <property type="molecule type" value="Genomic_DNA"/>
</dbReference>
<dbReference type="InterPro" id="IPR029063">
    <property type="entry name" value="SAM-dependent_MTases_sf"/>
</dbReference>
<dbReference type="AlphaFoldDB" id="A0A6N2RZZ5"/>
<dbReference type="Pfam" id="PF12847">
    <property type="entry name" value="Methyltransf_18"/>
    <property type="match status" value="1"/>
</dbReference>
<dbReference type="PANTHER" id="PTHR38451:SF1">
    <property type="entry name" value="TRNA (ADENINE(22)-N(1))-METHYLTRANSFERASE"/>
    <property type="match status" value="1"/>
</dbReference>
<dbReference type="InterPro" id="IPR006901">
    <property type="entry name" value="TrmK"/>
</dbReference>
<evidence type="ECO:0000313" key="1">
    <source>
        <dbReference type="EMBL" id="VYS86284.1"/>
    </source>
</evidence>
<name>A0A6N2RZZ5_9FIRM</name>
<reference evidence="1" key="1">
    <citation type="submission" date="2019-11" db="EMBL/GenBank/DDBJ databases">
        <authorList>
            <person name="Feng L."/>
        </authorList>
    </citation>
    <scope>NUCLEOTIDE SEQUENCE</scope>
    <source>
        <strain evidence="1">CnexileLFYP112</strain>
    </source>
</reference>
<dbReference type="GO" id="GO:0032259">
    <property type="term" value="P:methylation"/>
    <property type="evidence" value="ECO:0007669"/>
    <property type="project" value="UniProtKB-KW"/>
</dbReference>
<gene>
    <name evidence="1" type="primary">trmK</name>
    <name evidence="1" type="ORF">CNLFYP112_01085</name>
</gene>
<dbReference type="Gene3D" id="1.10.287.1890">
    <property type="match status" value="1"/>
</dbReference>
<protein>
    <submittedName>
        <fullName evidence="1">tRNA (Adenine(22)-N(1))-methyltransferase</fullName>
        <ecNumber evidence="1">2.1.1.217</ecNumber>
    </submittedName>
</protein>